<dbReference type="AlphaFoldDB" id="A0AAU9TWD1"/>
<evidence type="ECO:0000313" key="1">
    <source>
        <dbReference type="EMBL" id="CAH2091303.1"/>
    </source>
</evidence>
<proteinExistence type="predicted"/>
<name>A0AAU9TWD1_EUPED</name>
<protein>
    <submittedName>
        <fullName evidence="1">Uncharacterized protein</fullName>
    </submittedName>
</protein>
<accession>A0AAU9TWD1</accession>
<evidence type="ECO:0000313" key="2">
    <source>
        <dbReference type="Proteomes" id="UP001153954"/>
    </source>
</evidence>
<organism evidence="1 2">
    <name type="scientific">Euphydryas editha</name>
    <name type="common">Edith's checkerspot</name>
    <dbReference type="NCBI Taxonomy" id="104508"/>
    <lineage>
        <taxon>Eukaryota</taxon>
        <taxon>Metazoa</taxon>
        <taxon>Ecdysozoa</taxon>
        <taxon>Arthropoda</taxon>
        <taxon>Hexapoda</taxon>
        <taxon>Insecta</taxon>
        <taxon>Pterygota</taxon>
        <taxon>Neoptera</taxon>
        <taxon>Endopterygota</taxon>
        <taxon>Lepidoptera</taxon>
        <taxon>Glossata</taxon>
        <taxon>Ditrysia</taxon>
        <taxon>Papilionoidea</taxon>
        <taxon>Nymphalidae</taxon>
        <taxon>Nymphalinae</taxon>
        <taxon>Euphydryas</taxon>
    </lineage>
</organism>
<keyword evidence="2" id="KW-1185">Reference proteome</keyword>
<gene>
    <name evidence="1" type="ORF">EEDITHA_LOCUS7180</name>
</gene>
<dbReference type="EMBL" id="CAKOGL010000010">
    <property type="protein sequence ID" value="CAH2091303.1"/>
    <property type="molecule type" value="Genomic_DNA"/>
</dbReference>
<dbReference type="Proteomes" id="UP001153954">
    <property type="component" value="Unassembled WGS sequence"/>
</dbReference>
<sequence>MMNTVLREIVARASIESKQRTEYQQICLKHECHDLNELETRIKTIKEVDNEDMANNSGLNGLYRPRSALARALYEKQRNDRHLQEFDQNEVRKCTTVL</sequence>
<comment type="caution">
    <text evidence="1">The sequence shown here is derived from an EMBL/GenBank/DDBJ whole genome shotgun (WGS) entry which is preliminary data.</text>
</comment>
<reference evidence="1" key="1">
    <citation type="submission" date="2022-03" db="EMBL/GenBank/DDBJ databases">
        <authorList>
            <person name="Tunstrom K."/>
        </authorList>
    </citation>
    <scope>NUCLEOTIDE SEQUENCE</scope>
</reference>